<evidence type="ECO:0000313" key="13">
    <source>
        <dbReference type="Proteomes" id="UP000095282"/>
    </source>
</evidence>
<dbReference type="GO" id="GO:0007064">
    <property type="term" value="P:mitotic sister chromatid cohesion"/>
    <property type="evidence" value="ECO:0007669"/>
    <property type="project" value="TreeGrafter"/>
</dbReference>
<dbReference type="Proteomes" id="UP000095282">
    <property type="component" value="Unplaced"/>
</dbReference>
<dbReference type="InterPro" id="IPR051556">
    <property type="entry name" value="N-term/lysine_N-AcTrnsfr"/>
</dbReference>
<evidence type="ECO:0000256" key="6">
    <source>
        <dbReference type="ARBA" id="ARBA00048490"/>
    </source>
</evidence>
<dbReference type="WBParaSite" id="Csp11.Scaffold628.g7141.t1">
    <property type="protein sequence ID" value="Csp11.Scaffold628.g7141.t1"/>
    <property type="gene ID" value="Csp11.Scaffold628.g7141"/>
</dbReference>
<keyword evidence="2" id="KW-0012">Acyltransferase</keyword>
<dbReference type="SUPFAM" id="SSF55729">
    <property type="entry name" value="Acyl-CoA N-acyltransferases (Nat)"/>
    <property type="match status" value="1"/>
</dbReference>
<comment type="catalytic activity">
    <reaction evidence="6">
        <text>N-terminal L-methionyl-L-phenylalanyl-[protein] + acetyl-CoA = N-terminal N(alpha)-acetyl-L-methionyl-L-phenylalanyl-[protein] + CoA + H(+)</text>
        <dbReference type="Rhea" id="RHEA:50528"/>
        <dbReference type="Rhea" id="RHEA-COMP:12715"/>
        <dbReference type="Rhea" id="RHEA-COMP:12716"/>
        <dbReference type="ChEBI" id="CHEBI:15378"/>
        <dbReference type="ChEBI" id="CHEBI:57287"/>
        <dbReference type="ChEBI" id="CHEBI:57288"/>
        <dbReference type="ChEBI" id="CHEBI:133382"/>
        <dbReference type="ChEBI" id="CHEBI:133383"/>
        <dbReference type="EC" id="2.3.1.258"/>
    </reaction>
</comment>
<dbReference type="AlphaFoldDB" id="A0A1I7TLM2"/>
<evidence type="ECO:0000256" key="7">
    <source>
        <dbReference type="ARBA" id="ARBA00048618"/>
    </source>
</evidence>
<comment type="catalytic activity">
    <reaction evidence="9">
        <text>N-terminal L-methionyl-L-alanyl-[protein] + acetyl-CoA = N-terminal N(alpha)-acetyl-L-methionyl-L-alanyl-[protein] + CoA + H(+)</text>
        <dbReference type="Rhea" id="RHEA:50564"/>
        <dbReference type="Rhea" id="RHEA-COMP:12726"/>
        <dbReference type="Rhea" id="RHEA-COMP:12727"/>
        <dbReference type="ChEBI" id="CHEBI:15378"/>
        <dbReference type="ChEBI" id="CHEBI:57287"/>
        <dbReference type="ChEBI" id="CHEBI:57288"/>
        <dbReference type="ChEBI" id="CHEBI:133398"/>
        <dbReference type="ChEBI" id="CHEBI:133399"/>
        <dbReference type="EC" id="2.3.1.258"/>
    </reaction>
</comment>
<feature type="domain" description="N-acetyltransferase" evidence="12">
    <location>
        <begin position="69"/>
        <end position="150"/>
    </location>
</feature>
<dbReference type="PANTHER" id="PTHR42919">
    <property type="entry name" value="N-ALPHA-ACETYLTRANSFERASE"/>
    <property type="match status" value="1"/>
</dbReference>
<organism evidence="13 14">
    <name type="scientific">Caenorhabditis tropicalis</name>
    <dbReference type="NCBI Taxonomy" id="1561998"/>
    <lineage>
        <taxon>Eukaryota</taxon>
        <taxon>Metazoa</taxon>
        <taxon>Ecdysozoa</taxon>
        <taxon>Nematoda</taxon>
        <taxon>Chromadorea</taxon>
        <taxon>Rhabditida</taxon>
        <taxon>Rhabditina</taxon>
        <taxon>Rhabditomorpha</taxon>
        <taxon>Rhabditoidea</taxon>
        <taxon>Rhabditidae</taxon>
        <taxon>Peloderinae</taxon>
        <taxon>Caenorhabditis</taxon>
    </lineage>
</organism>
<comment type="catalytic activity">
    <reaction evidence="11">
        <text>N-terminal L-methionyl-L-threonyl-[protein] + acetyl-CoA = N-terminal N(alpha)-acetyl-L-methionyl-L-threonyl-[protein] + CoA + H(+)</text>
        <dbReference type="Rhea" id="RHEA:50576"/>
        <dbReference type="Rhea" id="RHEA-COMP:12732"/>
        <dbReference type="Rhea" id="RHEA-COMP:12733"/>
        <dbReference type="ChEBI" id="CHEBI:15378"/>
        <dbReference type="ChEBI" id="CHEBI:57287"/>
        <dbReference type="ChEBI" id="CHEBI:57288"/>
        <dbReference type="ChEBI" id="CHEBI:133404"/>
        <dbReference type="ChEBI" id="CHEBI:133405"/>
        <dbReference type="EC" id="2.3.1.258"/>
    </reaction>
</comment>
<dbReference type="InterPro" id="IPR016181">
    <property type="entry name" value="Acyl_CoA_acyltransferase"/>
</dbReference>
<protein>
    <recommendedName>
        <fullName evidence="3">N-terminal methionine N(alpha)-acetyltransferase NatE</fullName>
        <ecNumber evidence="3">2.3.1.258</ecNumber>
    </recommendedName>
</protein>
<dbReference type="Gene3D" id="3.40.630.30">
    <property type="match status" value="1"/>
</dbReference>
<dbReference type="GO" id="GO:0120518">
    <property type="term" value="F:protein N-terminal-methionine acetyltransferase activity"/>
    <property type="evidence" value="ECO:0007669"/>
    <property type="project" value="UniProtKB-EC"/>
</dbReference>
<dbReference type="STRING" id="1561998.A0A1I7TLM2"/>
<comment type="catalytic activity">
    <reaction evidence="10">
        <text>N-terminal L-methionyl-L-leucyl-[protein] + acetyl-CoA = N-terminal N(alpha)-acetyl-L-methionyl-L-leucyl-[protein] + CoA + H(+)</text>
        <dbReference type="Rhea" id="RHEA:50520"/>
        <dbReference type="Rhea" id="RHEA-COMP:12711"/>
        <dbReference type="Rhea" id="RHEA-COMP:12712"/>
        <dbReference type="ChEBI" id="CHEBI:15378"/>
        <dbReference type="ChEBI" id="CHEBI:57287"/>
        <dbReference type="ChEBI" id="CHEBI:57288"/>
        <dbReference type="ChEBI" id="CHEBI:133377"/>
        <dbReference type="ChEBI" id="CHEBI:133378"/>
        <dbReference type="EC" id="2.3.1.258"/>
    </reaction>
</comment>
<dbReference type="GO" id="GO:0031415">
    <property type="term" value="C:NatA complex"/>
    <property type="evidence" value="ECO:0007669"/>
    <property type="project" value="TreeGrafter"/>
</dbReference>
<reference evidence="14" key="1">
    <citation type="submission" date="2016-11" db="UniProtKB">
        <authorList>
            <consortium name="WormBaseParasite"/>
        </authorList>
    </citation>
    <scope>IDENTIFICATION</scope>
</reference>
<dbReference type="PANTHER" id="PTHR42919:SF8">
    <property type="entry name" value="N-ALPHA-ACETYLTRANSFERASE 50"/>
    <property type="match status" value="1"/>
</dbReference>
<evidence type="ECO:0000256" key="2">
    <source>
        <dbReference type="ARBA" id="ARBA00023315"/>
    </source>
</evidence>
<evidence type="ECO:0000256" key="9">
    <source>
        <dbReference type="ARBA" id="ARBA00049002"/>
    </source>
</evidence>
<comment type="catalytic activity">
    <reaction evidence="5">
        <text>N-terminal L-methionyl-L-tyrosyl-[protein] + acetyl-CoA = N-terminal N(alpha)-acetyl-L-methionyl-L-tyrosyl-[protein] + CoA + H(+)</text>
        <dbReference type="Rhea" id="RHEA:50532"/>
        <dbReference type="Rhea" id="RHEA-COMP:12717"/>
        <dbReference type="Rhea" id="RHEA-COMP:12718"/>
        <dbReference type="ChEBI" id="CHEBI:15378"/>
        <dbReference type="ChEBI" id="CHEBI:57287"/>
        <dbReference type="ChEBI" id="CHEBI:57288"/>
        <dbReference type="ChEBI" id="CHEBI:133384"/>
        <dbReference type="ChEBI" id="CHEBI:133385"/>
        <dbReference type="EC" id="2.3.1.258"/>
    </reaction>
</comment>
<keyword evidence="1" id="KW-0808">Transferase</keyword>
<name>A0A1I7TLM2_9PELO</name>
<evidence type="ECO:0000256" key="5">
    <source>
        <dbReference type="ARBA" id="ARBA00048335"/>
    </source>
</evidence>
<comment type="catalytic activity">
    <reaction evidence="7">
        <text>N-terminal L-methionyl-L-lysyl-[protein] + acetyl-CoA = N-terminal N(alpha)-acetyl-L-methionyl-L-lysyl-[protein] + CoA + H(+)</text>
        <dbReference type="Rhea" id="RHEA:50580"/>
        <dbReference type="Rhea" id="RHEA-COMP:12734"/>
        <dbReference type="Rhea" id="RHEA-COMP:12735"/>
        <dbReference type="ChEBI" id="CHEBI:15378"/>
        <dbReference type="ChEBI" id="CHEBI:57287"/>
        <dbReference type="ChEBI" id="CHEBI:57288"/>
        <dbReference type="ChEBI" id="CHEBI:133406"/>
        <dbReference type="ChEBI" id="CHEBI:133407"/>
        <dbReference type="EC" id="2.3.1.258"/>
    </reaction>
</comment>
<dbReference type="CDD" id="cd04301">
    <property type="entry name" value="NAT_SF"/>
    <property type="match status" value="1"/>
</dbReference>
<evidence type="ECO:0000256" key="8">
    <source>
        <dbReference type="ARBA" id="ARBA00048799"/>
    </source>
</evidence>
<keyword evidence="13" id="KW-1185">Reference proteome</keyword>
<evidence type="ECO:0000256" key="3">
    <source>
        <dbReference type="ARBA" id="ARBA00039121"/>
    </source>
</evidence>
<evidence type="ECO:0000256" key="11">
    <source>
        <dbReference type="ARBA" id="ARBA00049454"/>
    </source>
</evidence>
<proteinExistence type="predicted"/>
<evidence type="ECO:0000256" key="1">
    <source>
        <dbReference type="ARBA" id="ARBA00022679"/>
    </source>
</evidence>
<comment type="catalytic activity">
    <reaction evidence="8">
        <text>N-terminal L-methionyl-L-valyl-[protein] + acetyl-CoA = N-terminal N(alpha)-acetyl-L-methionyl-L-valyl-[protein] + CoA + H(+)</text>
        <dbReference type="Rhea" id="RHEA:50572"/>
        <dbReference type="Rhea" id="RHEA-COMP:12730"/>
        <dbReference type="Rhea" id="RHEA-COMP:12731"/>
        <dbReference type="ChEBI" id="CHEBI:15378"/>
        <dbReference type="ChEBI" id="CHEBI:57287"/>
        <dbReference type="ChEBI" id="CHEBI:57288"/>
        <dbReference type="ChEBI" id="CHEBI:133402"/>
        <dbReference type="ChEBI" id="CHEBI:133403"/>
        <dbReference type="EC" id="2.3.1.258"/>
    </reaction>
</comment>
<comment type="catalytic activity">
    <reaction evidence="4">
        <text>N-terminal L-methionyl-L-seryl-[protein] + acetyl-CoA = N-terminal N(alpha)-acetyl-L-methionyl-L-seryl-[protein] + CoA + H(+)</text>
        <dbReference type="Rhea" id="RHEA:50568"/>
        <dbReference type="Rhea" id="RHEA-COMP:12728"/>
        <dbReference type="Rhea" id="RHEA-COMP:12729"/>
        <dbReference type="ChEBI" id="CHEBI:15378"/>
        <dbReference type="ChEBI" id="CHEBI:57287"/>
        <dbReference type="ChEBI" id="CHEBI:57288"/>
        <dbReference type="ChEBI" id="CHEBI:133400"/>
        <dbReference type="ChEBI" id="CHEBI:133401"/>
        <dbReference type="EC" id="2.3.1.258"/>
    </reaction>
</comment>
<dbReference type="InterPro" id="IPR000182">
    <property type="entry name" value="GNAT_dom"/>
</dbReference>
<sequence length="195" mass="22513">MDEHVRKVHNAYYEKEENSNDDEIVRKMKMMKLSKTIRTKENVQMDGICKANMKQLQVINKATSKYKYNKEYYENVLLNPKLCYFAYYCGVPVGAICCRPEDDGILEYVNVLTLQVLPAYRGLRIDELLLNYICYVVKEIGSSTRMVAIGTDVELTDTTLKHTDNKTQCFVAWGSSQVLETGRLPENENMLKPDN</sequence>
<dbReference type="Pfam" id="PF00583">
    <property type="entry name" value="Acetyltransf_1"/>
    <property type="match status" value="1"/>
</dbReference>
<dbReference type="EC" id="2.3.1.258" evidence="3"/>
<dbReference type="eggNOG" id="KOG3138">
    <property type="taxonomic scope" value="Eukaryota"/>
</dbReference>
<evidence type="ECO:0000256" key="10">
    <source>
        <dbReference type="ARBA" id="ARBA00049103"/>
    </source>
</evidence>
<accession>A0A1I7TLM2</accession>
<evidence type="ECO:0000256" key="4">
    <source>
        <dbReference type="ARBA" id="ARBA00048251"/>
    </source>
</evidence>
<evidence type="ECO:0000259" key="12">
    <source>
        <dbReference type="Pfam" id="PF00583"/>
    </source>
</evidence>
<evidence type="ECO:0000313" key="14">
    <source>
        <dbReference type="WBParaSite" id="Csp11.Scaffold628.g7141.t1"/>
    </source>
</evidence>